<organism evidence="4 5">
    <name type="scientific">Sediminicola luteus</name>
    <dbReference type="NCBI Taxonomy" id="319238"/>
    <lineage>
        <taxon>Bacteria</taxon>
        <taxon>Pseudomonadati</taxon>
        <taxon>Bacteroidota</taxon>
        <taxon>Flavobacteriia</taxon>
        <taxon>Flavobacteriales</taxon>
        <taxon>Flavobacteriaceae</taxon>
        <taxon>Sediminicola</taxon>
    </lineage>
</organism>
<dbReference type="Pfam" id="PF04295">
    <property type="entry name" value="GD_AH_second"/>
    <property type="match status" value="1"/>
</dbReference>
<comment type="similarity">
    <text evidence="1">Belongs to the UxaA family.</text>
</comment>
<evidence type="ECO:0000313" key="4">
    <source>
        <dbReference type="EMBL" id="PCE64773.1"/>
    </source>
</evidence>
<dbReference type="EMBL" id="NBWU01000002">
    <property type="protein sequence ID" value="PCE64773.1"/>
    <property type="molecule type" value="Genomic_DNA"/>
</dbReference>
<dbReference type="SMART" id="SM00858">
    <property type="entry name" value="SAF"/>
    <property type="match status" value="1"/>
</dbReference>
<dbReference type="Gene3D" id="2.30.130.110">
    <property type="match status" value="1"/>
</dbReference>
<sequence length="540" mass="58342">MDQSNHILVLDPKDNVGVALFDLQKGDTVTYNKTEIEIQETIPAKHKFALSALPKGAPMIMYGQCVGELKFDMAPGARLYPETVTNKTENYSLTDTEYAWQAPKPSQTLPKTFLGYHRSDGQVGTRNVWLVFPLVFCENKTIETVKNAMEDALGISNHAHFSDYARSLWDRKPMPTARESHLLSTSKLTQVELRFITHHTGCGGTRSDAQMFCRLMAGYLNNPNVAGATVLSLGCQNAQVSLLNEALKTTNPNFDKPLLVFEHQQSGDSTAYIKSIIEGTLKQLRLLDSMERQPAPLSKLSIGLECGGSDGFSGISANPMLGMAMDKLVGFDGKAILAEFPELAGTEASIIKRCVNPEDAKRFVTLMQAYEFRAEAVGSGFKDNPSPGNIREGLITDAMKSAGAVRKGGTSPVNAVLDYGEYAHSIGLSLLCTPGNDVESTTALAGSGANLVVFTTGLGTPTGNPVSPVIKVSSNTDMAQRMAQIIDFNAGTIISGEDNLDSASDRLLELIVAVASGKTLTKAELRGQHDFIPWKRDISL</sequence>
<dbReference type="InterPro" id="IPR013974">
    <property type="entry name" value="SAF"/>
</dbReference>
<keyword evidence="5" id="KW-1185">Reference proteome</keyword>
<dbReference type="OrthoDB" id="9804574at2"/>
<dbReference type="GO" id="GO:0019698">
    <property type="term" value="P:D-galacturonate catabolic process"/>
    <property type="evidence" value="ECO:0007669"/>
    <property type="project" value="TreeGrafter"/>
</dbReference>
<name>A0A2A4G8L7_9FLAO</name>
<reference evidence="4 5" key="1">
    <citation type="submission" date="2017-04" db="EMBL/GenBank/DDBJ databases">
        <title>A new member of the family Flavobacteriaceae isolated from ascidians.</title>
        <authorList>
            <person name="Chen L."/>
        </authorList>
    </citation>
    <scope>NUCLEOTIDE SEQUENCE [LARGE SCALE GENOMIC DNA]</scope>
    <source>
        <strain evidence="4 5">HQA918</strain>
    </source>
</reference>
<accession>A0A2A4G8L7</accession>
<comment type="caution">
    <text evidence="4">The sequence shown here is derived from an EMBL/GenBank/DDBJ whole genome shotgun (WGS) entry which is preliminary data.</text>
</comment>
<dbReference type="InterPro" id="IPR052172">
    <property type="entry name" value="UxaA_altronate/galactarate_dh"/>
</dbReference>
<protein>
    <submittedName>
        <fullName evidence="4">Altronate hydrolase</fullName>
    </submittedName>
</protein>
<feature type="domain" description="SAF" evidence="3">
    <location>
        <begin position="14"/>
        <end position="85"/>
    </location>
</feature>
<evidence type="ECO:0000259" key="3">
    <source>
        <dbReference type="SMART" id="SM00858"/>
    </source>
</evidence>
<keyword evidence="4" id="KW-0378">Hydrolase</keyword>
<dbReference type="GO" id="GO:0016829">
    <property type="term" value="F:lyase activity"/>
    <property type="evidence" value="ECO:0007669"/>
    <property type="project" value="UniProtKB-KW"/>
</dbReference>
<dbReference type="InterPro" id="IPR007392">
    <property type="entry name" value="GD_AH_second"/>
</dbReference>
<proteinExistence type="inferred from homology"/>
<dbReference type="CDD" id="cd11613">
    <property type="entry name" value="SAF_AH_GD"/>
    <property type="match status" value="1"/>
</dbReference>
<dbReference type="GO" id="GO:0016787">
    <property type="term" value="F:hydrolase activity"/>
    <property type="evidence" value="ECO:0007669"/>
    <property type="project" value="UniProtKB-KW"/>
</dbReference>
<dbReference type="PANTHER" id="PTHR30536:SF5">
    <property type="entry name" value="ALTRONATE DEHYDRATASE"/>
    <property type="match status" value="1"/>
</dbReference>
<dbReference type="InterPro" id="IPR044144">
    <property type="entry name" value="SAF_UxaA/GarD"/>
</dbReference>
<gene>
    <name evidence="4" type="ORF">B7P33_06275</name>
</gene>
<evidence type="ECO:0000313" key="5">
    <source>
        <dbReference type="Proteomes" id="UP000219559"/>
    </source>
</evidence>
<dbReference type="Proteomes" id="UP000219559">
    <property type="component" value="Unassembled WGS sequence"/>
</dbReference>
<evidence type="ECO:0000256" key="1">
    <source>
        <dbReference type="ARBA" id="ARBA00010986"/>
    </source>
</evidence>
<evidence type="ECO:0000256" key="2">
    <source>
        <dbReference type="ARBA" id="ARBA00023239"/>
    </source>
</evidence>
<dbReference type="Pfam" id="PF20629">
    <property type="entry name" value="GD_AH_C"/>
    <property type="match status" value="1"/>
</dbReference>
<dbReference type="AlphaFoldDB" id="A0A2A4G8L7"/>
<dbReference type="PANTHER" id="PTHR30536">
    <property type="entry name" value="ALTRONATE/GALACTARATE DEHYDRATASE"/>
    <property type="match status" value="1"/>
</dbReference>
<keyword evidence="2" id="KW-0456">Lyase</keyword>
<dbReference type="InterPro" id="IPR048332">
    <property type="entry name" value="GD_AH_C"/>
</dbReference>